<dbReference type="InterPro" id="IPR023849">
    <property type="entry name" value="TQXA_dom"/>
</dbReference>
<accession>W6S296</accession>
<dbReference type="AlphaFoldDB" id="W6S296"/>
<evidence type="ECO:0000313" key="2">
    <source>
        <dbReference type="EMBL" id="CDM68402.1"/>
    </source>
</evidence>
<reference evidence="2 3" key="1">
    <citation type="submission" date="2013-11" db="EMBL/GenBank/DDBJ databases">
        <title>Complete genome sequence of Clostridum sp. M2/40.</title>
        <authorList>
            <person name="Wibberg D."/>
            <person name="Puehler A."/>
            <person name="Schlueter A."/>
        </authorList>
    </citation>
    <scope>NUCLEOTIDE SEQUENCE [LARGE SCALE GENOMIC DNA]</scope>
    <source>
        <strain evidence="3">M2/40</strain>
    </source>
</reference>
<dbReference type="KEGG" id="clt:CM240_1238"/>
<dbReference type="STRING" id="1216932.CM240_1238"/>
<keyword evidence="3" id="KW-1185">Reference proteome</keyword>
<dbReference type="PATRIC" id="fig|1216932.3.peg.1230"/>
<dbReference type="Gene3D" id="1.10.150.480">
    <property type="match status" value="1"/>
</dbReference>
<dbReference type="NCBIfam" id="TIGR03934">
    <property type="entry name" value="TQXA_dom"/>
    <property type="match status" value="1"/>
</dbReference>
<dbReference type="InterPro" id="IPR013552">
    <property type="entry name" value="Thioester_dom"/>
</dbReference>
<protein>
    <recommendedName>
        <fullName evidence="1">Thioester domain-containing protein</fullName>
    </recommendedName>
</protein>
<feature type="domain" description="Thioester" evidence="1">
    <location>
        <begin position="66"/>
        <end position="152"/>
    </location>
</feature>
<dbReference type="eggNOG" id="COG4932">
    <property type="taxonomic scope" value="Bacteria"/>
</dbReference>
<evidence type="ECO:0000313" key="3">
    <source>
        <dbReference type="Proteomes" id="UP000019426"/>
    </source>
</evidence>
<dbReference type="RefSeq" id="WP_044037442.1">
    <property type="nucleotide sequence ID" value="NZ_HG917868.1"/>
</dbReference>
<dbReference type="HOGENOM" id="CLU_1370095_0_0_9"/>
<dbReference type="EMBL" id="HG917868">
    <property type="protein sequence ID" value="CDM68402.1"/>
    <property type="molecule type" value="Genomic_DNA"/>
</dbReference>
<dbReference type="Pfam" id="PF08341">
    <property type="entry name" value="TED"/>
    <property type="match status" value="1"/>
</dbReference>
<dbReference type="OrthoDB" id="1902861at2"/>
<dbReference type="Proteomes" id="UP000019426">
    <property type="component" value="Chromosome M2/40_rep1"/>
</dbReference>
<gene>
    <name evidence="2" type="ORF">CM240_1238</name>
</gene>
<evidence type="ECO:0000259" key="1">
    <source>
        <dbReference type="Pfam" id="PF08341"/>
    </source>
</evidence>
<sequence>MNYFRKIFLTCAVIIILLTTITNSICLGINNDKVVISTESKKIDYVKYNNSIISSKKIRDNKNYIGYCLDIHRAYPKGEEFIEIATVKDKALKGIIANGYPNIKGQLLGLTDDEVYFATQIAIWSYQEGYNIDKITSSNKSIESLIKSIYHKGIKEENSEVANLDVFYTSESVQRIILIEDSASKGISDIKNDSIQQNG</sequence>
<proteinExistence type="predicted"/>
<name>W6S296_9CLOT</name>
<organism evidence="2 3">
    <name type="scientific">Clostridium bornimense</name>
    <dbReference type="NCBI Taxonomy" id="1216932"/>
    <lineage>
        <taxon>Bacteria</taxon>
        <taxon>Bacillati</taxon>
        <taxon>Bacillota</taxon>
        <taxon>Clostridia</taxon>
        <taxon>Eubacteriales</taxon>
        <taxon>Clostridiaceae</taxon>
        <taxon>Clostridium</taxon>
    </lineage>
</organism>